<dbReference type="EMBL" id="LAZR01028364">
    <property type="protein sequence ID" value="KKL62840.1"/>
    <property type="molecule type" value="Genomic_DNA"/>
</dbReference>
<comment type="caution">
    <text evidence="1">The sequence shown here is derived from an EMBL/GenBank/DDBJ whole genome shotgun (WGS) entry which is preliminary data.</text>
</comment>
<proteinExistence type="predicted"/>
<reference evidence="1" key="1">
    <citation type="journal article" date="2015" name="Nature">
        <title>Complex archaea that bridge the gap between prokaryotes and eukaryotes.</title>
        <authorList>
            <person name="Spang A."/>
            <person name="Saw J.H."/>
            <person name="Jorgensen S.L."/>
            <person name="Zaremba-Niedzwiedzka K."/>
            <person name="Martijn J."/>
            <person name="Lind A.E."/>
            <person name="van Eijk R."/>
            <person name="Schleper C."/>
            <person name="Guy L."/>
            <person name="Ettema T.J."/>
        </authorList>
    </citation>
    <scope>NUCLEOTIDE SEQUENCE</scope>
</reference>
<accession>A0A0F9FZT0</accession>
<name>A0A0F9FZT0_9ZZZZ</name>
<protein>
    <submittedName>
        <fullName evidence="1">Uncharacterized protein</fullName>
    </submittedName>
</protein>
<organism evidence="1">
    <name type="scientific">marine sediment metagenome</name>
    <dbReference type="NCBI Taxonomy" id="412755"/>
    <lineage>
        <taxon>unclassified sequences</taxon>
        <taxon>metagenomes</taxon>
        <taxon>ecological metagenomes</taxon>
    </lineage>
</organism>
<sequence>MVKSEAAKTYDEGYAAGRVFAGLDAERLRIQVGDQEVSIKGWSKAYKGLQTHSFQLEKALQEIADDFDKRAARMEATAPEASGLMRFCAKQVRATLAGPEPIEEPNE</sequence>
<dbReference type="AlphaFoldDB" id="A0A0F9FZT0"/>
<evidence type="ECO:0000313" key="1">
    <source>
        <dbReference type="EMBL" id="KKL62840.1"/>
    </source>
</evidence>
<gene>
    <name evidence="1" type="ORF">LCGC14_2181200</name>
</gene>